<evidence type="ECO:0000313" key="2">
    <source>
        <dbReference type="Proteomes" id="UP001159427"/>
    </source>
</evidence>
<dbReference type="EMBL" id="CALNXI010001947">
    <property type="protein sequence ID" value="CAH3180190.1"/>
    <property type="molecule type" value="Genomic_DNA"/>
</dbReference>
<feature type="non-terminal residue" evidence="1">
    <location>
        <position position="108"/>
    </location>
</feature>
<sequence>MFIIFRQNQSQHRNCRWADYKQPIPEAAFEIQGTDVCKRSWVDYLDGFRRERHSADVCGNKPVLLDKCLLQDRGRIHLTSVKYMECNCSCMDCSDEGTVRCRLSKVYK</sequence>
<comment type="caution">
    <text evidence="1">The sequence shown here is derived from an EMBL/GenBank/DDBJ whole genome shotgun (WGS) entry which is preliminary data.</text>
</comment>
<reference evidence="1 2" key="1">
    <citation type="submission" date="2022-05" db="EMBL/GenBank/DDBJ databases">
        <authorList>
            <consortium name="Genoscope - CEA"/>
            <person name="William W."/>
        </authorList>
    </citation>
    <scope>NUCLEOTIDE SEQUENCE [LARGE SCALE GENOMIC DNA]</scope>
</reference>
<proteinExistence type="predicted"/>
<protein>
    <submittedName>
        <fullName evidence="1">Uncharacterized protein</fullName>
    </submittedName>
</protein>
<name>A0ABN8RPX9_9CNID</name>
<keyword evidence="2" id="KW-1185">Reference proteome</keyword>
<dbReference type="Proteomes" id="UP001159427">
    <property type="component" value="Unassembled WGS sequence"/>
</dbReference>
<gene>
    <name evidence="1" type="ORF">PEVE_00012782</name>
</gene>
<organism evidence="1 2">
    <name type="scientific">Porites evermanni</name>
    <dbReference type="NCBI Taxonomy" id="104178"/>
    <lineage>
        <taxon>Eukaryota</taxon>
        <taxon>Metazoa</taxon>
        <taxon>Cnidaria</taxon>
        <taxon>Anthozoa</taxon>
        <taxon>Hexacorallia</taxon>
        <taxon>Scleractinia</taxon>
        <taxon>Fungiina</taxon>
        <taxon>Poritidae</taxon>
        <taxon>Porites</taxon>
    </lineage>
</organism>
<accession>A0ABN8RPX9</accession>
<evidence type="ECO:0000313" key="1">
    <source>
        <dbReference type="EMBL" id="CAH3180190.1"/>
    </source>
</evidence>